<dbReference type="InterPro" id="IPR020904">
    <property type="entry name" value="Sc_DH/Rdtase_CS"/>
</dbReference>
<dbReference type="PATRIC" id="fig|1299334.3.peg.1916"/>
<organism evidence="1">
    <name type="scientific">Mycobacterium xenopi 4042</name>
    <dbReference type="NCBI Taxonomy" id="1299334"/>
    <lineage>
        <taxon>Bacteria</taxon>
        <taxon>Bacillati</taxon>
        <taxon>Actinomycetota</taxon>
        <taxon>Actinomycetes</taxon>
        <taxon>Mycobacteriales</taxon>
        <taxon>Mycobacteriaceae</taxon>
        <taxon>Mycobacterium</taxon>
    </lineage>
</organism>
<name>X8DKV2_MYCXE</name>
<dbReference type="EMBL" id="JAOB01000016">
    <property type="protein sequence ID" value="EUA68313.1"/>
    <property type="molecule type" value="Genomic_DNA"/>
</dbReference>
<gene>
    <name evidence="1" type="ORF">I553_10567</name>
</gene>
<evidence type="ECO:0000313" key="1">
    <source>
        <dbReference type="EMBL" id="EUA68313.1"/>
    </source>
</evidence>
<comment type="caution">
    <text evidence="1">The sequence shown here is derived from an EMBL/GenBank/DDBJ whole genome shotgun (WGS) entry which is preliminary data.</text>
</comment>
<protein>
    <submittedName>
        <fullName evidence="1">Putative decaprenylphosphoryl-D-2-keto erythropentose reductase domain protein</fullName>
    </submittedName>
</protein>
<dbReference type="PROSITE" id="PS00061">
    <property type="entry name" value="ADH_SHORT"/>
    <property type="match status" value="1"/>
</dbReference>
<dbReference type="AlphaFoldDB" id="X8DKV2"/>
<accession>X8DKV2</accession>
<sequence>MSSAAGERVRRSNFVYGSTKAGLDGFYLGLGEPCASTVFVCW</sequence>
<proteinExistence type="predicted"/>
<reference evidence="1" key="1">
    <citation type="submission" date="2014-01" db="EMBL/GenBank/DDBJ databases">
        <authorList>
            <person name="Brown-Elliot B."/>
            <person name="Wallace R."/>
            <person name="Lenaerts A."/>
            <person name="Ordway D."/>
            <person name="DeGroote M.A."/>
            <person name="Parker T."/>
            <person name="Sizemore C."/>
            <person name="Tallon L.J."/>
            <person name="Sadzewicz L.K."/>
            <person name="Sengamalay N."/>
            <person name="Fraser C.M."/>
            <person name="Hine E."/>
            <person name="Shefchek K.A."/>
            <person name="Das S.P."/>
            <person name="Tettelin H."/>
        </authorList>
    </citation>
    <scope>NUCLEOTIDE SEQUENCE [LARGE SCALE GENOMIC DNA]</scope>
    <source>
        <strain evidence="1">4042</strain>
    </source>
</reference>